<dbReference type="Proteomes" id="UP000191408">
    <property type="component" value="Unassembled WGS sequence"/>
</dbReference>
<gene>
    <name evidence="2" type="ORF">PENPOL_c016G08267</name>
</gene>
<protein>
    <submittedName>
        <fullName evidence="2">Uncharacterized protein</fullName>
    </submittedName>
</protein>
<evidence type="ECO:0000313" key="3">
    <source>
        <dbReference type="Proteomes" id="UP000191408"/>
    </source>
</evidence>
<dbReference type="EMBL" id="MDYM01000016">
    <property type="protein sequence ID" value="OQD61521.1"/>
    <property type="molecule type" value="Genomic_DNA"/>
</dbReference>
<dbReference type="AlphaFoldDB" id="A0A1V6N9X8"/>
<feature type="region of interest" description="Disordered" evidence="1">
    <location>
        <begin position="41"/>
        <end position="90"/>
    </location>
</feature>
<name>A0A1V6N9X8_PENPO</name>
<organism evidence="2 3">
    <name type="scientific">Penicillium polonicum</name>
    <dbReference type="NCBI Taxonomy" id="60169"/>
    <lineage>
        <taxon>Eukaryota</taxon>
        <taxon>Fungi</taxon>
        <taxon>Dikarya</taxon>
        <taxon>Ascomycota</taxon>
        <taxon>Pezizomycotina</taxon>
        <taxon>Eurotiomycetes</taxon>
        <taxon>Eurotiomycetidae</taxon>
        <taxon>Eurotiales</taxon>
        <taxon>Aspergillaceae</taxon>
        <taxon>Penicillium</taxon>
    </lineage>
</organism>
<reference evidence="3" key="1">
    <citation type="journal article" date="2017" name="Nat. Microbiol.">
        <title>Global analysis of biosynthetic gene clusters reveals vast potential of secondary metabolite production in Penicillium species.</title>
        <authorList>
            <person name="Nielsen J.C."/>
            <person name="Grijseels S."/>
            <person name="Prigent S."/>
            <person name="Ji B."/>
            <person name="Dainat J."/>
            <person name="Nielsen K.F."/>
            <person name="Frisvad J.C."/>
            <person name="Workman M."/>
            <person name="Nielsen J."/>
        </authorList>
    </citation>
    <scope>NUCLEOTIDE SEQUENCE [LARGE SCALE GENOMIC DNA]</scope>
    <source>
        <strain evidence="3">IBT 4502</strain>
    </source>
</reference>
<proteinExistence type="predicted"/>
<feature type="compositionally biased region" description="Polar residues" evidence="1">
    <location>
        <begin position="1"/>
        <end position="16"/>
    </location>
</feature>
<comment type="caution">
    <text evidence="2">The sequence shown here is derived from an EMBL/GenBank/DDBJ whole genome shotgun (WGS) entry which is preliminary data.</text>
</comment>
<keyword evidence="3" id="KW-1185">Reference proteome</keyword>
<sequence>MSTSNDGMRTNIQATHPTKATEATETEKRLRAPVRVLEQQLRGTEARVRDSEIARETEKKRHEKEVRFRMMHDEEEQHLPLTPVSISSSSDSFVSIPDHLISLAALEHLGYNSETATRIWEYWTNWPPGEPKRETDDTDDGV</sequence>
<dbReference type="OrthoDB" id="5429780at2759"/>
<evidence type="ECO:0000256" key="1">
    <source>
        <dbReference type="SAM" id="MobiDB-lite"/>
    </source>
</evidence>
<feature type="region of interest" description="Disordered" evidence="1">
    <location>
        <begin position="1"/>
        <end position="28"/>
    </location>
</feature>
<dbReference type="STRING" id="60169.A0A1V6N9X8"/>
<feature type="compositionally biased region" description="Basic and acidic residues" evidence="1">
    <location>
        <begin position="44"/>
        <end position="78"/>
    </location>
</feature>
<evidence type="ECO:0000313" key="2">
    <source>
        <dbReference type="EMBL" id="OQD61521.1"/>
    </source>
</evidence>
<accession>A0A1V6N9X8</accession>